<evidence type="ECO:0000256" key="3">
    <source>
        <dbReference type="ARBA" id="ARBA00022840"/>
    </source>
</evidence>
<comment type="function">
    <text evidence="5">Catalyzes the phosphorylation of the 3'-hydroxyl group of dephosphocoenzyme A to form coenzyme A.</text>
</comment>
<dbReference type="HAMAP" id="MF_00376">
    <property type="entry name" value="Dephospho_CoA_kinase"/>
    <property type="match status" value="1"/>
</dbReference>
<sequence length="197" mass="20851">MTFRLGLTGSIGMGKSTTARLFAEEGCAVWDADAAVHRLYARGGAGVAPIAEAFPEAVVDGAVDRGRLRAIIAGDPGALARIEAIIHPLVAQDRADFVEGQEADVTVLDIPLLYETDGEGALDAVAVVSVAPGVQRERVLARGTMSAADFETIMARQVPDAEKRARADYVIETDTVDHARAQVREILAKIREGQSDA</sequence>
<dbReference type="InterPro" id="IPR027417">
    <property type="entry name" value="P-loop_NTPase"/>
</dbReference>
<dbReference type="EC" id="2.7.1.24" evidence="5 6"/>
<evidence type="ECO:0000256" key="4">
    <source>
        <dbReference type="ARBA" id="ARBA00022993"/>
    </source>
</evidence>
<comment type="subcellular location">
    <subcellularLocation>
        <location evidence="5">Cytoplasm</location>
    </subcellularLocation>
</comment>
<keyword evidence="8" id="KW-1185">Reference proteome</keyword>
<comment type="pathway">
    <text evidence="5">Cofactor biosynthesis; coenzyme A biosynthesis; CoA from (R)-pantothenate: step 5/5.</text>
</comment>
<dbReference type="SUPFAM" id="SSF52540">
    <property type="entry name" value="P-loop containing nucleoside triphosphate hydrolases"/>
    <property type="match status" value="1"/>
</dbReference>
<keyword evidence="5" id="KW-0963">Cytoplasm</keyword>
<gene>
    <name evidence="5 7" type="primary">coaE</name>
    <name evidence="7" type="ORF">ACFFU4_04985</name>
</gene>
<keyword evidence="5 7" id="KW-0418">Kinase</keyword>
<protein>
    <recommendedName>
        <fullName evidence="5 6">Dephospho-CoA kinase</fullName>
        <ecNumber evidence="5 6">2.7.1.24</ecNumber>
    </recommendedName>
    <alternativeName>
        <fullName evidence="5">Dephosphocoenzyme A kinase</fullName>
    </alternativeName>
</protein>
<evidence type="ECO:0000313" key="7">
    <source>
        <dbReference type="EMBL" id="MFB9149104.1"/>
    </source>
</evidence>
<evidence type="ECO:0000313" key="8">
    <source>
        <dbReference type="Proteomes" id="UP001589670"/>
    </source>
</evidence>
<dbReference type="PROSITE" id="PS51219">
    <property type="entry name" value="DPCK"/>
    <property type="match status" value="1"/>
</dbReference>
<dbReference type="NCBIfam" id="TIGR00152">
    <property type="entry name" value="dephospho-CoA kinase"/>
    <property type="match status" value="1"/>
</dbReference>
<accession>A0ABV5HXF6</accession>
<dbReference type="EMBL" id="JBHMEC010000008">
    <property type="protein sequence ID" value="MFB9149104.1"/>
    <property type="molecule type" value="Genomic_DNA"/>
</dbReference>
<keyword evidence="2 5" id="KW-0547">Nucleotide-binding</keyword>
<dbReference type="RefSeq" id="WP_377067664.1">
    <property type="nucleotide sequence ID" value="NZ_JBHMEC010000008.1"/>
</dbReference>
<evidence type="ECO:0000256" key="2">
    <source>
        <dbReference type="ARBA" id="ARBA00022741"/>
    </source>
</evidence>
<name>A0ABV5HXF6_9RHOB</name>
<feature type="binding site" evidence="5">
    <location>
        <begin position="12"/>
        <end position="17"/>
    </location>
    <ligand>
        <name>ATP</name>
        <dbReference type="ChEBI" id="CHEBI:30616"/>
    </ligand>
</feature>
<keyword evidence="5 7" id="KW-0808">Transferase</keyword>
<evidence type="ECO:0000256" key="5">
    <source>
        <dbReference type="HAMAP-Rule" id="MF_00376"/>
    </source>
</evidence>
<keyword evidence="4 5" id="KW-0173">Coenzyme A biosynthesis</keyword>
<dbReference type="Gene3D" id="3.40.50.300">
    <property type="entry name" value="P-loop containing nucleotide triphosphate hydrolases"/>
    <property type="match status" value="1"/>
</dbReference>
<keyword evidence="3 5" id="KW-0067">ATP-binding</keyword>
<dbReference type="InterPro" id="IPR001977">
    <property type="entry name" value="Depp_CoAkinase"/>
</dbReference>
<comment type="caution">
    <text evidence="7">The sequence shown here is derived from an EMBL/GenBank/DDBJ whole genome shotgun (WGS) entry which is preliminary data.</text>
</comment>
<dbReference type="PANTHER" id="PTHR10695:SF46">
    <property type="entry name" value="BIFUNCTIONAL COENZYME A SYNTHASE-RELATED"/>
    <property type="match status" value="1"/>
</dbReference>
<dbReference type="Proteomes" id="UP001589670">
    <property type="component" value="Unassembled WGS sequence"/>
</dbReference>
<dbReference type="CDD" id="cd02022">
    <property type="entry name" value="DPCK"/>
    <property type="match status" value="1"/>
</dbReference>
<dbReference type="GO" id="GO:0004140">
    <property type="term" value="F:dephospho-CoA kinase activity"/>
    <property type="evidence" value="ECO:0007669"/>
    <property type="project" value="UniProtKB-EC"/>
</dbReference>
<dbReference type="PANTHER" id="PTHR10695">
    <property type="entry name" value="DEPHOSPHO-COA KINASE-RELATED"/>
    <property type="match status" value="1"/>
</dbReference>
<comment type="catalytic activity">
    <reaction evidence="5">
        <text>3'-dephospho-CoA + ATP = ADP + CoA + H(+)</text>
        <dbReference type="Rhea" id="RHEA:18245"/>
        <dbReference type="ChEBI" id="CHEBI:15378"/>
        <dbReference type="ChEBI" id="CHEBI:30616"/>
        <dbReference type="ChEBI" id="CHEBI:57287"/>
        <dbReference type="ChEBI" id="CHEBI:57328"/>
        <dbReference type="ChEBI" id="CHEBI:456216"/>
        <dbReference type="EC" id="2.7.1.24"/>
    </reaction>
</comment>
<organism evidence="7 8">
    <name type="scientific">Roseovarius ramblicola</name>
    <dbReference type="NCBI Taxonomy" id="2022336"/>
    <lineage>
        <taxon>Bacteria</taxon>
        <taxon>Pseudomonadati</taxon>
        <taxon>Pseudomonadota</taxon>
        <taxon>Alphaproteobacteria</taxon>
        <taxon>Rhodobacterales</taxon>
        <taxon>Roseobacteraceae</taxon>
        <taxon>Roseovarius</taxon>
    </lineage>
</organism>
<reference evidence="7 8" key="1">
    <citation type="submission" date="2024-09" db="EMBL/GenBank/DDBJ databases">
        <authorList>
            <person name="Sun Q."/>
            <person name="Mori K."/>
        </authorList>
    </citation>
    <scope>NUCLEOTIDE SEQUENCE [LARGE SCALE GENOMIC DNA]</scope>
    <source>
        <strain evidence="7 8">CECT 9424</strain>
    </source>
</reference>
<evidence type="ECO:0000256" key="1">
    <source>
        <dbReference type="ARBA" id="ARBA00009018"/>
    </source>
</evidence>
<comment type="similarity">
    <text evidence="1 5">Belongs to the CoaE family.</text>
</comment>
<dbReference type="Pfam" id="PF01121">
    <property type="entry name" value="CoaE"/>
    <property type="match status" value="1"/>
</dbReference>
<evidence type="ECO:0000256" key="6">
    <source>
        <dbReference type="NCBIfam" id="TIGR00152"/>
    </source>
</evidence>
<proteinExistence type="inferred from homology"/>